<reference evidence="1" key="1">
    <citation type="submission" date="2014-11" db="EMBL/GenBank/DDBJ databases">
        <authorList>
            <person name="Amaro Gonzalez C."/>
        </authorList>
    </citation>
    <scope>NUCLEOTIDE SEQUENCE</scope>
</reference>
<dbReference type="AlphaFoldDB" id="A0A0E9WAQ2"/>
<accession>A0A0E9WAQ2</accession>
<dbReference type="EMBL" id="GBXM01021917">
    <property type="protein sequence ID" value="JAH86660.1"/>
    <property type="molecule type" value="Transcribed_RNA"/>
</dbReference>
<organism evidence="1">
    <name type="scientific">Anguilla anguilla</name>
    <name type="common">European freshwater eel</name>
    <name type="synonym">Muraena anguilla</name>
    <dbReference type="NCBI Taxonomy" id="7936"/>
    <lineage>
        <taxon>Eukaryota</taxon>
        <taxon>Metazoa</taxon>
        <taxon>Chordata</taxon>
        <taxon>Craniata</taxon>
        <taxon>Vertebrata</taxon>
        <taxon>Euteleostomi</taxon>
        <taxon>Actinopterygii</taxon>
        <taxon>Neopterygii</taxon>
        <taxon>Teleostei</taxon>
        <taxon>Anguilliformes</taxon>
        <taxon>Anguillidae</taxon>
        <taxon>Anguilla</taxon>
    </lineage>
</organism>
<protein>
    <submittedName>
        <fullName evidence="1">Uncharacterized protein</fullName>
    </submittedName>
</protein>
<reference evidence="1" key="2">
    <citation type="journal article" date="2015" name="Fish Shellfish Immunol.">
        <title>Early steps in the European eel (Anguilla anguilla)-Vibrio vulnificus interaction in the gills: Role of the RtxA13 toxin.</title>
        <authorList>
            <person name="Callol A."/>
            <person name="Pajuelo D."/>
            <person name="Ebbesson L."/>
            <person name="Teles M."/>
            <person name="MacKenzie S."/>
            <person name="Amaro C."/>
        </authorList>
    </citation>
    <scope>NUCLEOTIDE SEQUENCE</scope>
</reference>
<sequence length="45" mass="5406">MAEVSKSLWFQPIQNGVLCYNTPKRKQVIELEIYFQIAHKQNLIW</sequence>
<evidence type="ECO:0000313" key="1">
    <source>
        <dbReference type="EMBL" id="JAH86660.1"/>
    </source>
</evidence>
<proteinExistence type="predicted"/>
<name>A0A0E9WAQ2_ANGAN</name>